<dbReference type="EMBL" id="CP066167">
    <property type="protein sequence ID" value="QQD19171.1"/>
    <property type="molecule type" value="Genomic_DNA"/>
</dbReference>
<evidence type="ECO:0000256" key="1">
    <source>
        <dbReference type="SAM" id="MobiDB-lite"/>
    </source>
</evidence>
<dbReference type="Proteomes" id="UP000596063">
    <property type="component" value="Chromosome"/>
</dbReference>
<reference evidence="2 3" key="1">
    <citation type="submission" date="2020-12" db="EMBL/GenBank/DDBJ databases">
        <authorList>
            <person name="Shan Y."/>
        </authorList>
    </citation>
    <scope>NUCLEOTIDE SEQUENCE [LARGE SCALE GENOMIC DNA]</scope>
    <source>
        <strain evidence="3">csc3.9</strain>
    </source>
</reference>
<dbReference type="RefSeq" id="WP_198570656.1">
    <property type="nucleotide sequence ID" value="NZ_CP066167.1"/>
</dbReference>
<accession>A0A7T4R2C8</accession>
<dbReference type="KEGG" id="snan:I6N98_04770"/>
<feature type="region of interest" description="Disordered" evidence="1">
    <location>
        <begin position="1"/>
        <end position="36"/>
    </location>
</feature>
<name>A0A7T4R2C8_9GAMM</name>
<organism evidence="2 3">
    <name type="scientific">Spongiibacter nanhainus</name>
    <dbReference type="NCBI Taxonomy" id="2794344"/>
    <lineage>
        <taxon>Bacteria</taxon>
        <taxon>Pseudomonadati</taxon>
        <taxon>Pseudomonadota</taxon>
        <taxon>Gammaproteobacteria</taxon>
        <taxon>Cellvibrionales</taxon>
        <taxon>Spongiibacteraceae</taxon>
        <taxon>Spongiibacter</taxon>
    </lineage>
</organism>
<dbReference type="AlphaFoldDB" id="A0A7T4R2C8"/>
<protein>
    <submittedName>
        <fullName evidence="2">Uncharacterized protein</fullName>
    </submittedName>
</protein>
<evidence type="ECO:0000313" key="3">
    <source>
        <dbReference type="Proteomes" id="UP000596063"/>
    </source>
</evidence>
<gene>
    <name evidence="2" type="ORF">I6N98_04770</name>
</gene>
<proteinExistence type="predicted"/>
<sequence>MNEQRRMRQQLAQLSRDRQRLSRRNRDLRRRYRDRSRQRLTRVDSIVTAGLLGAASYYLASRWTDKDQAHPTSWLLMELRTLILELLNQQCDKWMLRLIPSLSEEPRRTAPSIQIGDR</sequence>
<keyword evidence="3" id="KW-1185">Reference proteome</keyword>
<evidence type="ECO:0000313" key="2">
    <source>
        <dbReference type="EMBL" id="QQD19171.1"/>
    </source>
</evidence>
<feature type="compositionally biased region" description="Basic residues" evidence="1">
    <location>
        <begin position="21"/>
        <end position="36"/>
    </location>
</feature>